<feature type="transmembrane region" description="Helical" evidence="2">
    <location>
        <begin position="89"/>
        <end position="105"/>
    </location>
</feature>
<keyword evidence="2" id="KW-0472">Membrane</keyword>
<dbReference type="InterPro" id="IPR044926">
    <property type="entry name" value="RGS_subdomain_2"/>
</dbReference>
<dbReference type="SUPFAM" id="SSF48097">
    <property type="entry name" value="Regulator of G-protein signaling, RGS"/>
    <property type="match status" value="1"/>
</dbReference>
<proteinExistence type="predicted"/>
<accession>A0A2C5Z736</accession>
<feature type="transmembrane region" description="Helical" evidence="2">
    <location>
        <begin position="20"/>
        <end position="43"/>
    </location>
</feature>
<feature type="region of interest" description="Disordered" evidence="1">
    <location>
        <begin position="476"/>
        <end position="497"/>
    </location>
</feature>
<keyword evidence="2" id="KW-1133">Transmembrane helix</keyword>
<dbReference type="InterPro" id="IPR036305">
    <property type="entry name" value="RGS_sf"/>
</dbReference>
<dbReference type="Proteomes" id="UP000224854">
    <property type="component" value="Unassembled WGS sequence"/>
</dbReference>
<dbReference type="OrthoDB" id="5313079at2759"/>
<evidence type="ECO:0000313" key="3">
    <source>
        <dbReference type="EMBL" id="PHH77665.1"/>
    </source>
</evidence>
<feature type="transmembrane region" description="Helical" evidence="2">
    <location>
        <begin position="207"/>
        <end position="226"/>
    </location>
</feature>
<keyword evidence="2" id="KW-0812">Transmembrane</keyword>
<protein>
    <recommendedName>
        <fullName evidence="5">RGS domain-containing protein</fullName>
    </recommendedName>
</protein>
<feature type="transmembrane region" description="Helical" evidence="2">
    <location>
        <begin position="154"/>
        <end position="175"/>
    </location>
</feature>
<sequence length="552" mass="62185">MGSEMGVSADSKPEPVMDSVGIFYICWTIIWTLVIVAGMAFLISRRNMPALRIRGLGLSLSSIVLLHLYWASVQTGYVIGPLIPGDAEFWVMGIYLPFGMALFHASNSRFLHVAKAQKKYGQNGSDWAHGRRASLASRRGIRGRFGRLDYTSKVLVLVAAGMVVQMSVTILMWVVSRKFHSSWGIPGTEVHGTEMEQKMQMGRGWEWWSSVMGQFVWAWVVAPIVLLKARKIDDTQGWRLQTIVCTVANLHAAPMWLIALYVPAMEPVNKYWIPPQWICASIWIMEVFTVLLPCLEVMRQQSLRQETLDCIAQWESNKQNNLSMAKSLNSGSTFVDSVMTGWKSTNGSVRTNDSDESILTMGALEYVLERNPAPLQQFAAFRDFSGENIAFLTSVAQWKSSLPVALQKGSGAEPGDDSMRQLVRERYNGALCIYAQFISVRDADFPINISSHHLKKLEAVFEHSARILYGDKKSAHPATPFDMDDKTRPPSSHESDRLPDFVQDRVQYWGAISDAFDETVFDDAEKSIKYLVLTNTWPKFVRGRRPSNQHNV</sequence>
<evidence type="ECO:0000313" key="4">
    <source>
        <dbReference type="Proteomes" id="UP000224854"/>
    </source>
</evidence>
<feature type="compositionally biased region" description="Basic and acidic residues" evidence="1">
    <location>
        <begin position="483"/>
        <end position="497"/>
    </location>
</feature>
<keyword evidence="4" id="KW-1185">Reference proteome</keyword>
<reference evidence="3 4" key="1">
    <citation type="submission" date="2017-06" db="EMBL/GenBank/DDBJ databases">
        <title>Ant-infecting Ophiocordyceps genomes reveal a high diversity of potential behavioral manipulation genes and a possible major role for enterotoxins.</title>
        <authorList>
            <person name="De Bekker C."/>
            <person name="Evans H.C."/>
            <person name="Brachmann A."/>
            <person name="Hughes D.P."/>
        </authorList>
    </citation>
    <scope>NUCLEOTIDE SEQUENCE [LARGE SCALE GENOMIC DNA]</scope>
    <source>
        <strain evidence="3 4">1348a</strain>
    </source>
</reference>
<feature type="transmembrane region" description="Helical" evidence="2">
    <location>
        <begin position="274"/>
        <end position="295"/>
    </location>
</feature>
<evidence type="ECO:0000256" key="2">
    <source>
        <dbReference type="SAM" id="Phobius"/>
    </source>
</evidence>
<name>A0A2C5Z736_9HYPO</name>
<feature type="transmembrane region" description="Helical" evidence="2">
    <location>
        <begin position="55"/>
        <end position="77"/>
    </location>
</feature>
<evidence type="ECO:0000256" key="1">
    <source>
        <dbReference type="SAM" id="MobiDB-lite"/>
    </source>
</evidence>
<organism evidence="3 4">
    <name type="scientific">Ophiocordyceps australis</name>
    <dbReference type="NCBI Taxonomy" id="1399860"/>
    <lineage>
        <taxon>Eukaryota</taxon>
        <taxon>Fungi</taxon>
        <taxon>Dikarya</taxon>
        <taxon>Ascomycota</taxon>
        <taxon>Pezizomycotina</taxon>
        <taxon>Sordariomycetes</taxon>
        <taxon>Hypocreomycetidae</taxon>
        <taxon>Hypocreales</taxon>
        <taxon>Ophiocordycipitaceae</taxon>
        <taxon>Ophiocordyceps</taxon>
    </lineage>
</organism>
<gene>
    <name evidence="3" type="ORF">CDD82_3407</name>
</gene>
<comment type="caution">
    <text evidence="3">The sequence shown here is derived from an EMBL/GenBank/DDBJ whole genome shotgun (WGS) entry which is preliminary data.</text>
</comment>
<dbReference type="Gene3D" id="1.10.167.10">
    <property type="entry name" value="Regulator of G-protein Signalling 4, domain 2"/>
    <property type="match status" value="1"/>
</dbReference>
<feature type="transmembrane region" description="Helical" evidence="2">
    <location>
        <begin position="238"/>
        <end position="262"/>
    </location>
</feature>
<dbReference type="AlphaFoldDB" id="A0A2C5Z736"/>
<evidence type="ECO:0008006" key="5">
    <source>
        <dbReference type="Google" id="ProtNLM"/>
    </source>
</evidence>
<dbReference type="EMBL" id="NJEU01000258">
    <property type="protein sequence ID" value="PHH77665.1"/>
    <property type="molecule type" value="Genomic_DNA"/>
</dbReference>